<dbReference type="GO" id="GO:0005886">
    <property type="term" value="C:plasma membrane"/>
    <property type="evidence" value="ECO:0007669"/>
    <property type="project" value="TreeGrafter"/>
</dbReference>
<feature type="region of interest" description="Disordered" evidence="9">
    <location>
        <begin position="290"/>
        <end position="364"/>
    </location>
</feature>
<dbReference type="GO" id="GO:0022841">
    <property type="term" value="F:potassium ion leak channel activity"/>
    <property type="evidence" value="ECO:0007669"/>
    <property type="project" value="TreeGrafter"/>
</dbReference>
<comment type="subcellular location">
    <subcellularLocation>
        <location evidence="1">Membrane</location>
        <topology evidence="1">Multi-pass membrane protein</topology>
    </subcellularLocation>
</comment>
<evidence type="ECO:0000256" key="6">
    <source>
        <dbReference type="ARBA" id="ARBA00023136"/>
    </source>
</evidence>
<dbReference type="InterPro" id="IPR003280">
    <property type="entry name" value="2pore_dom_K_chnl"/>
</dbReference>
<proteinExistence type="inferred from homology"/>
<gene>
    <name evidence="12" type="primary">sup-9</name>
    <name evidence="12" type="ORF">TNCT_56241</name>
</gene>
<evidence type="ECO:0000256" key="3">
    <source>
        <dbReference type="ARBA" id="ARBA00022692"/>
    </source>
</evidence>
<accession>A0A8X6FP78</accession>
<dbReference type="PRINTS" id="PR01333">
    <property type="entry name" value="2POREKCHANEL"/>
</dbReference>
<evidence type="ECO:0000256" key="9">
    <source>
        <dbReference type="SAM" id="MobiDB-lite"/>
    </source>
</evidence>
<evidence type="ECO:0000256" key="2">
    <source>
        <dbReference type="ARBA" id="ARBA00022448"/>
    </source>
</evidence>
<keyword evidence="5 8" id="KW-0406">Ion transport</keyword>
<feature type="transmembrane region" description="Helical" evidence="10">
    <location>
        <begin position="132"/>
        <end position="149"/>
    </location>
</feature>
<keyword evidence="6 10" id="KW-0472">Membrane</keyword>
<dbReference type="OrthoDB" id="297496at2759"/>
<dbReference type="Proteomes" id="UP000887116">
    <property type="component" value="Unassembled WGS sequence"/>
</dbReference>
<dbReference type="GO" id="GO:0015271">
    <property type="term" value="F:outward rectifier potassium channel activity"/>
    <property type="evidence" value="ECO:0007669"/>
    <property type="project" value="TreeGrafter"/>
</dbReference>
<organism evidence="12 13">
    <name type="scientific">Trichonephila clavata</name>
    <name type="common">Joro spider</name>
    <name type="synonym">Nephila clavata</name>
    <dbReference type="NCBI Taxonomy" id="2740835"/>
    <lineage>
        <taxon>Eukaryota</taxon>
        <taxon>Metazoa</taxon>
        <taxon>Ecdysozoa</taxon>
        <taxon>Arthropoda</taxon>
        <taxon>Chelicerata</taxon>
        <taxon>Arachnida</taxon>
        <taxon>Araneae</taxon>
        <taxon>Araneomorphae</taxon>
        <taxon>Entelegynae</taxon>
        <taxon>Araneoidea</taxon>
        <taxon>Nephilidae</taxon>
        <taxon>Trichonephila</taxon>
    </lineage>
</organism>
<evidence type="ECO:0000256" key="4">
    <source>
        <dbReference type="ARBA" id="ARBA00022989"/>
    </source>
</evidence>
<feature type="compositionally biased region" description="Low complexity" evidence="9">
    <location>
        <begin position="334"/>
        <end position="349"/>
    </location>
</feature>
<evidence type="ECO:0000256" key="1">
    <source>
        <dbReference type="ARBA" id="ARBA00004141"/>
    </source>
</evidence>
<evidence type="ECO:0000313" key="13">
    <source>
        <dbReference type="Proteomes" id="UP000887116"/>
    </source>
</evidence>
<reference evidence="12" key="1">
    <citation type="submission" date="2020-07" db="EMBL/GenBank/DDBJ databases">
        <title>Multicomponent nature underlies the extraordinary mechanical properties of spider dragline silk.</title>
        <authorList>
            <person name="Kono N."/>
            <person name="Nakamura H."/>
            <person name="Mori M."/>
            <person name="Yoshida Y."/>
            <person name="Ohtoshi R."/>
            <person name="Malay A.D."/>
            <person name="Moran D.A.P."/>
            <person name="Tomita M."/>
            <person name="Numata K."/>
            <person name="Arakawa K."/>
        </authorList>
    </citation>
    <scope>NUCLEOTIDE SEQUENCE</scope>
</reference>
<dbReference type="AlphaFoldDB" id="A0A8X6FP78"/>
<evidence type="ECO:0000256" key="7">
    <source>
        <dbReference type="ARBA" id="ARBA00023303"/>
    </source>
</evidence>
<dbReference type="PANTHER" id="PTHR11003">
    <property type="entry name" value="POTASSIUM CHANNEL, SUBFAMILY K"/>
    <property type="match status" value="1"/>
</dbReference>
<keyword evidence="4 10" id="KW-1133">Transmembrane helix</keyword>
<evidence type="ECO:0000259" key="11">
    <source>
        <dbReference type="Pfam" id="PF07885"/>
    </source>
</evidence>
<feature type="transmembrane region" description="Helical" evidence="10">
    <location>
        <begin position="50"/>
        <end position="75"/>
    </location>
</feature>
<keyword evidence="3 8" id="KW-0812">Transmembrane</keyword>
<evidence type="ECO:0000313" key="12">
    <source>
        <dbReference type="EMBL" id="GFQ85373.1"/>
    </source>
</evidence>
<evidence type="ECO:0000256" key="5">
    <source>
        <dbReference type="ARBA" id="ARBA00023065"/>
    </source>
</evidence>
<comment type="caution">
    <text evidence="12">The sequence shown here is derived from an EMBL/GenBank/DDBJ whole genome shotgun (WGS) entry which is preliminary data.</text>
</comment>
<dbReference type="SUPFAM" id="SSF81324">
    <property type="entry name" value="Voltage-gated potassium channels"/>
    <property type="match status" value="1"/>
</dbReference>
<sequence length="390" mass="44728">MLALYLVYLFFGAFIFLAVEQGNEEFKRNSSLTSSQEIRRYGNVTPLTPWGKLFCIVYCMVGIPLNLTLNRLIGIQLRTVLRKLVKMSEPLAYSKFFSIMSISVYLVFLATFFVFIPSYAFCVTENWTYNEAIYYSFVTLSTIGFGDYVPSTGSRYNFNPYSPLLMFLMILWILFGVTFVTTSLNLLSYVLGLQILDMLDSKCRQRFSARKGISEIYKYTNELNWQLTKQKPKSFTKWKELENFQNFLTENPQDVTREMLLGILQAIRELKKAVKEDIKLLGIPKKISTEKSTTDDKIPSSKGQERSKNASELYETDENSKPPTISSVILGIPSSLSSRSIDDSLSSYSENEAPPKKTKKSLTIRNITEEVLELQKRQQTKSEMSSDMDI</sequence>
<feature type="domain" description="Potassium channel" evidence="11">
    <location>
        <begin position="41"/>
        <end position="77"/>
    </location>
</feature>
<comment type="similarity">
    <text evidence="8">Belongs to the two pore domain potassium channel (TC 1.A.1.8) family.</text>
</comment>
<feature type="transmembrane region" description="Helical" evidence="10">
    <location>
        <begin position="96"/>
        <end position="120"/>
    </location>
</feature>
<protein>
    <submittedName>
        <fullName evidence="12">Two pore potassium channel protein sup-9</fullName>
    </submittedName>
</protein>
<feature type="compositionally biased region" description="Basic and acidic residues" evidence="9">
    <location>
        <begin position="290"/>
        <end position="309"/>
    </location>
</feature>
<evidence type="ECO:0000256" key="8">
    <source>
        <dbReference type="RuleBase" id="RU003857"/>
    </source>
</evidence>
<dbReference type="Pfam" id="PF07885">
    <property type="entry name" value="Ion_trans_2"/>
    <property type="match status" value="2"/>
</dbReference>
<feature type="domain" description="Potassium channel" evidence="11">
    <location>
        <begin position="108"/>
        <end position="188"/>
    </location>
</feature>
<dbReference type="GO" id="GO:0030322">
    <property type="term" value="P:stabilization of membrane potential"/>
    <property type="evidence" value="ECO:0007669"/>
    <property type="project" value="TreeGrafter"/>
</dbReference>
<dbReference type="EMBL" id="BMAO01022901">
    <property type="protein sequence ID" value="GFQ85373.1"/>
    <property type="molecule type" value="Genomic_DNA"/>
</dbReference>
<feature type="transmembrane region" description="Helical" evidence="10">
    <location>
        <begin position="161"/>
        <end position="180"/>
    </location>
</feature>
<dbReference type="PANTHER" id="PTHR11003:SF330">
    <property type="entry name" value="POTASSIUM CHANNEL DOMAIN-CONTAINING PROTEIN"/>
    <property type="match status" value="1"/>
</dbReference>
<dbReference type="Gene3D" id="1.10.287.70">
    <property type="match status" value="1"/>
</dbReference>
<evidence type="ECO:0000256" key="10">
    <source>
        <dbReference type="SAM" id="Phobius"/>
    </source>
</evidence>
<dbReference type="InterPro" id="IPR013099">
    <property type="entry name" value="K_chnl_dom"/>
</dbReference>
<keyword evidence="2 8" id="KW-0813">Transport</keyword>
<name>A0A8X6FP78_TRICU</name>
<keyword evidence="13" id="KW-1185">Reference proteome</keyword>
<keyword evidence="7 8" id="KW-0407">Ion channel</keyword>